<comment type="similarity">
    <text evidence="2">Belongs to the TGF-beta family. GDNF subfamily.</text>
</comment>
<dbReference type="Gene3D" id="2.10.90.10">
    <property type="entry name" value="Cystine-knot cytokines"/>
    <property type="match status" value="1"/>
</dbReference>
<evidence type="ECO:0000256" key="9">
    <source>
        <dbReference type="ARBA" id="ARBA00023180"/>
    </source>
</evidence>
<proteinExistence type="inferred from homology"/>
<name>A0AAV9R6F7_9TELE</name>
<dbReference type="SUPFAM" id="SSF57501">
    <property type="entry name" value="Cystine-knot cytokines"/>
    <property type="match status" value="1"/>
</dbReference>
<evidence type="ECO:0000256" key="12">
    <source>
        <dbReference type="SAM" id="SignalP"/>
    </source>
</evidence>
<dbReference type="Proteomes" id="UP001311232">
    <property type="component" value="Unassembled WGS sequence"/>
</dbReference>
<dbReference type="GO" id="GO:0005615">
    <property type="term" value="C:extracellular space"/>
    <property type="evidence" value="ECO:0007669"/>
    <property type="project" value="TreeGrafter"/>
</dbReference>
<dbReference type="GO" id="GO:0090190">
    <property type="term" value="P:positive regulation of branching involved in ureteric bud morphogenesis"/>
    <property type="evidence" value="ECO:0007669"/>
    <property type="project" value="TreeGrafter"/>
</dbReference>
<dbReference type="GO" id="GO:0048513">
    <property type="term" value="P:animal organ development"/>
    <property type="evidence" value="ECO:0007669"/>
    <property type="project" value="UniProtKB-ARBA"/>
</dbReference>
<keyword evidence="5" id="KW-0165">Cleavage on pair of basic residues</keyword>
<keyword evidence="15" id="KW-1185">Reference proteome</keyword>
<reference evidence="14 15" key="1">
    <citation type="submission" date="2021-06" db="EMBL/GenBank/DDBJ databases">
        <authorList>
            <person name="Palmer J.M."/>
        </authorList>
    </citation>
    <scope>NUCLEOTIDE SEQUENCE [LARGE SCALE GENOMIC DNA]</scope>
    <source>
        <strain evidence="14 15">MEX-2019</strain>
        <tissue evidence="14">Muscle</tissue>
    </source>
</reference>
<evidence type="ECO:0000256" key="6">
    <source>
        <dbReference type="ARBA" id="ARBA00022729"/>
    </source>
</evidence>
<dbReference type="PANTHER" id="PTHR12173">
    <property type="entry name" value="GDNF SUBFAMILY OF TGF-BETA FAMILY"/>
    <property type="match status" value="1"/>
</dbReference>
<comment type="subcellular location">
    <subcellularLocation>
        <location evidence="1">Secreted</location>
    </subcellularLocation>
</comment>
<keyword evidence="8" id="KW-1015">Disulfide bond</keyword>
<evidence type="ECO:0000256" key="7">
    <source>
        <dbReference type="ARBA" id="ARBA00023030"/>
    </source>
</evidence>
<evidence type="ECO:0000256" key="11">
    <source>
        <dbReference type="SAM" id="MobiDB-lite"/>
    </source>
</evidence>
<dbReference type="GO" id="GO:0007422">
    <property type="term" value="P:peripheral nervous system development"/>
    <property type="evidence" value="ECO:0007669"/>
    <property type="project" value="TreeGrafter"/>
</dbReference>
<evidence type="ECO:0000256" key="3">
    <source>
        <dbReference type="ARBA" id="ARBA00015922"/>
    </source>
</evidence>
<feature type="region of interest" description="Disordered" evidence="11">
    <location>
        <begin position="121"/>
        <end position="165"/>
    </location>
</feature>
<evidence type="ECO:0000313" key="15">
    <source>
        <dbReference type="Proteomes" id="UP001311232"/>
    </source>
</evidence>
<dbReference type="AlphaFoldDB" id="A0AAV9R6F7"/>
<dbReference type="InterPro" id="IPR029034">
    <property type="entry name" value="Cystine-knot_cytokine"/>
</dbReference>
<accession>A0AAV9R6F7</accession>
<dbReference type="EMBL" id="JAHHUM010002382">
    <property type="protein sequence ID" value="KAK5603999.1"/>
    <property type="molecule type" value="Genomic_DNA"/>
</dbReference>
<keyword evidence="9" id="KW-0325">Glycoprotein</keyword>
<protein>
    <recommendedName>
        <fullName evidence="3">Glial cell line-derived neurotrophic factor</fullName>
    </recommendedName>
</protein>
<evidence type="ECO:0000256" key="8">
    <source>
        <dbReference type="ARBA" id="ARBA00023157"/>
    </source>
</evidence>
<evidence type="ECO:0000256" key="4">
    <source>
        <dbReference type="ARBA" id="ARBA00022525"/>
    </source>
</evidence>
<feature type="signal peptide" evidence="12">
    <location>
        <begin position="1"/>
        <end position="22"/>
    </location>
</feature>
<evidence type="ECO:0000256" key="5">
    <source>
        <dbReference type="ARBA" id="ARBA00022685"/>
    </source>
</evidence>
<dbReference type="GO" id="GO:0045595">
    <property type="term" value="P:regulation of cell differentiation"/>
    <property type="evidence" value="ECO:0007669"/>
    <property type="project" value="UniProtKB-ARBA"/>
</dbReference>
<evidence type="ECO:0000256" key="10">
    <source>
        <dbReference type="RuleBase" id="RU000354"/>
    </source>
</evidence>
<keyword evidence="6 12" id="KW-0732">Signal</keyword>
<keyword evidence="7 10" id="KW-0339">Growth factor</keyword>
<dbReference type="PANTHER" id="PTHR12173:SF1">
    <property type="entry name" value="GLIAL CELL LINE-DERIVED NEUROTROPHIC FACTOR"/>
    <property type="match status" value="1"/>
</dbReference>
<evidence type="ECO:0000256" key="1">
    <source>
        <dbReference type="ARBA" id="ARBA00004613"/>
    </source>
</evidence>
<feature type="chain" id="PRO_5043731958" description="Glial cell line-derived neurotrophic factor" evidence="12">
    <location>
        <begin position="23"/>
        <end position="262"/>
    </location>
</feature>
<evidence type="ECO:0000259" key="13">
    <source>
        <dbReference type="PROSITE" id="PS51362"/>
    </source>
</evidence>
<dbReference type="GO" id="GO:0043524">
    <property type="term" value="P:negative regulation of neuron apoptotic process"/>
    <property type="evidence" value="ECO:0007669"/>
    <property type="project" value="TreeGrafter"/>
</dbReference>
<dbReference type="GO" id="GO:0030116">
    <property type="term" value="F:glial cell-derived neurotrophic factor receptor binding"/>
    <property type="evidence" value="ECO:0007669"/>
    <property type="project" value="InterPro"/>
</dbReference>
<dbReference type="InterPro" id="IPR043401">
    <property type="entry name" value="GDNF_fam"/>
</dbReference>
<dbReference type="SMART" id="SM00204">
    <property type="entry name" value="TGFB"/>
    <property type="match status" value="1"/>
</dbReference>
<feature type="compositionally biased region" description="Basic and acidic residues" evidence="11">
    <location>
        <begin position="138"/>
        <end position="154"/>
    </location>
</feature>
<evidence type="ECO:0000256" key="2">
    <source>
        <dbReference type="ARBA" id="ARBA00009832"/>
    </source>
</evidence>
<feature type="domain" description="TGF-beta family profile" evidence="13">
    <location>
        <begin position="152"/>
        <end position="262"/>
    </location>
</feature>
<sequence>MKLWDSLTTCLILLSAVGPSSLVRSRHHRASAERREGAPESPLEVPPVQILLSVISPNINPAETAGKLDTGGEQYNMEETIQSDKNVMDFINAVISRVRRSSSAEPSSTYSSFSSHLSENWSSRTQLRRERKKGAKLKRGEEKRKENKEGEMSRKSGRGGGSGRGPGCLLRQIHLNVTDLGLGYSSSEEMIFRYCSGPCRKSETNYDKILFNLVHKRKLPTKDVPLQACCRPIAFDDDLSFLDDNLIYHTVRKHSARKCGCV</sequence>
<dbReference type="Pfam" id="PF00019">
    <property type="entry name" value="TGF_beta"/>
    <property type="match status" value="1"/>
</dbReference>
<dbReference type="FunFam" id="2.10.90.10:FF:000015">
    <property type="entry name" value="Glial cell line-derived neurotrophic factor"/>
    <property type="match status" value="1"/>
</dbReference>
<dbReference type="GO" id="GO:0030971">
    <property type="term" value="F:receptor tyrosine kinase binding"/>
    <property type="evidence" value="ECO:0007669"/>
    <property type="project" value="InterPro"/>
</dbReference>
<evidence type="ECO:0000313" key="14">
    <source>
        <dbReference type="EMBL" id="KAK5603999.1"/>
    </source>
</evidence>
<dbReference type="GO" id="GO:0008083">
    <property type="term" value="F:growth factor activity"/>
    <property type="evidence" value="ECO:0007669"/>
    <property type="project" value="UniProtKB-KW"/>
</dbReference>
<keyword evidence="4" id="KW-0964">Secreted</keyword>
<dbReference type="PROSITE" id="PS51362">
    <property type="entry name" value="TGF_BETA_2"/>
    <property type="match status" value="1"/>
</dbReference>
<comment type="caution">
    <text evidence="14">The sequence shown here is derived from an EMBL/GenBank/DDBJ whole genome shotgun (WGS) entry which is preliminary data.</text>
</comment>
<organism evidence="14 15">
    <name type="scientific">Crenichthys baileyi</name>
    <name type="common">White River springfish</name>
    <dbReference type="NCBI Taxonomy" id="28760"/>
    <lineage>
        <taxon>Eukaryota</taxon>
        <taxon>Metazoa</taxon>
        <taxon>Chordata</taxon>
        <taxon>Craniata</taxon>
        <taxon>Vertebrata</taxon>
        <taxon>Euteleostomi</taxon>
        <taxon>Actinopterygii</taxon>
        <taxon>Neopterygii</taxon>
        <taxon>Teleostei</taxon>
        <taxon>Neoteleostei</taxon>
        <taxon>Acanthomorphata</taxon>
        <taxon>Ovalentaria</taxon>
        <taxon>Atherinomorphae</taxon>
        <taxon>Cyprinodontiformes</taxon>
        <taxon>Goodeidae</taxon>
        <taxon>Crenichthys</taxon>
    </lineage>
</organism>
<dbReference type="InterPro" id="IPR001839">
    <property type="entry name" value="TGF-b_C"/>
</dbReference>
<gene>
    <name evidence="14" type="ORF">CRENBAI_024715</name>
</gene>
<feature type="region of interest" description="Disordered" evidence="11">
    <location>
        <begin position="24"/>
        <end position="43"/>
    </location>
</feature>